<dbReference type="Gene3D" id="3.90.1300.10">
    <property type="entry name" value="Amidase signature (AS) domain"/>
    <property type="match status" value="1"/>
</dbReference>
<evidence type="ECO:0000259" key="3">
    <source>
        <dbReference type="Pfam" id="PF26053"/>
    </source>
</evidence>
<dbReference type="InterPro" id="IPR058329">
    <property type="entry name" value="Arp1_N"/>
</dbReference>
<evidence type="ECO:0000259" key="2">
    <source>
        <dbReference type="Pfam" id="PF01425"/>
    </source>
</evidence>
<dbReference type="InterPro" id="IPR023631">
    <property type="entry name" value="Amidase_dom"/>
</dbReference>
<feature type="chain" id="PRO_5015778088" evidence="1">
    <location>
        <begin position="20"/>
        <end position="641"/>
    </location>
</feature>
<name>A0A2S6CEQ2_9PEZI</name>
<keyword evidence="1" id="KW-0732">Signal</keyword>
<reference evidence="5" key="1">
    <citation type="journal article" date="2017" name="bioRxiv">
        <title>Conservation of a gene cluster reveals novel cercosporin biosynthetic mechanisms and extends production to the genus Colletotrichum.</title>
        <authorList>
            <person name="de Jonge R."/>
            <person name="Ebert M.K."/>
            <person name="Huitt-Roehl C.R."/>
            <person name="Pal P."/>
            <person name="Suttle J.C."/>
            <person name="Spanner R.E."/>
            <person name="Neubauer J.D."/>
            <person name="Jurick W.M.II."/>
            <person name="Stott K.A."/>
            <person name="Secor G.A."/>
            <person name="Thomma B.P.H.J."/>
            <person name="Van de Peer Y."/>
            <person name="Townsend C.A."/>
            <person name="Bolton M.D."/>
        </authorList>
    </citation>
    <scope>NUCLEOTIDE SEQUENCE [LARGE SCALE GENOMIC DNA]</scope>
    <source>
        <strain evidence="5">CBS538.71</strain>
    </source>
</reference>
<dbReference type="Pfam" id="PF26053">
    <property type="entry name" value="DUF8016"/>
    <property type="match status" value="1"/>
</dbReference>
<keyword evidence="5" id="KW-1185">Reference proteome</keyword>
<sequence>MLFSLAVIGLSLISRPVLSSEFKATGQTVRLNGIDYYLPAEPLTSIHLPNSIRTGAGKPGGLTPLTVVTVNNTAFSSQSLHATIANYRASDDVFTDGFLGNIYLQYVAPRPRGYSVPEYTNSSNATTHVFSSYVKNATIIPPGPYFLSYTGQVYQAWRLYSDFAGAFTESVIANPDGSFGVLPAGLPGQSLAITVPSRLYYSKSAEKPLAGVRLGIKDIYDIAGLRTGNGNRAWYHLYGPAVDHATPVKRLIDAGAIIVGKMITSQFANGEEATADWVDYHSPFNPRGDGYQDPSSSSSGPGAGAATYPWLDLTLGSDTGGSVRGPSQRQGLYGNRPSHDLVSLENTMPLAPELDTAGLLTTDPILWTEAARALYLSNITISHSYPKQIKAYGFPQNVSSSGDDLLLDFLNKVSIFLDAEIAEYDIEVVWNATSDLNTTLSDLTCLTYGTLIAKRQASLIRDPFFADYAAAHDGRHPFIDPAPLVRWTWGDSFPETAIDEANANRTLFADWFSDHVLVPNEQTCSDSLLLYVGSQATVNYRNEYQDPPTVPLGGNIMSRASPFWGGPDFVVPIGSATYYSNITQHEEVLPVTVDIMAAKGCDGMIYGLVQGLVKEGILKPSVAGYSSTEGGEVLLRRSGGW</sequence>
<feature type="domain" description="Amidase" evidence="2">
    <location>
        <begin position="203"/>
        <end position="363"/>
    </location>
</feature>
<dbReference type="SUPFAM" id="SSF75304">
    <property type="entry name" value="Amidase signature (AS) enzymes"/>
    <property type="match status" value="1"/>
</dbReference>
<dbReference type="AlphaFoldDB" id="A0A2S6CEQ2"/>
<organism evidence="4 5">
    <name type="scientific">Cercospora berteroae</name>
    <dbReference type="NCBI Taxonomy" id="357750"/>
    <lineage>
        <taxon>Eukaryota</taxon>
        <taxon>Fungi</taxon>
        <taxon>Dikarya</taxon>
        <taxon>Ascomycota</taxon>
        <taxon>Pezizomycotina</taxon>
        <taxon>Dothideomycetes</taxon>
        <taxon>Dothideomycetidae</taxon>
        <taxon>Mycosphaerellales</taxon>
        <taxon>Mycosphaerellaceae</taxon>
        <taxon>Cercospora</taxon>
    </lineage>
</organism>
<feature type="signal peptide" evidence="1">
    <location>
        <begin position="1"/>
        <end position="19"/>
    </location>
</feature>
<feature type="domain" description="Scytalone dehydratase-like protein Arp1 N-terminal" evidence="3">
    <location>
        <begin position="53"/>
        <end position="160"/>
    </location>
</feature>
<dbReference type="OrthoDB" id="5423360at2759"/>
<dbReference type="EMBL" id="PNEN01000472">
    <property type="protein sequence ID" value="PPJ58183.1"/>
    <property type="molecule type" value="Genomic_DNA"/>
</dbReference>
<evidence type="ECO:0000313" key="5">
    <source>
        <dbReference type="Proteomes" id="UP000237631"/>
    </source>
</evidence>
<comment type="caution">
    <text evidence="4">The sequence shown here is derived from an EMBL/GenBank/DDBJ whole genome shotgun (WGS) entry which is preliminary data.</text>
</comment>
<evidence type="ECO:0000313" key="4">
    <source>
        <dbReference type="EMBL" id="PPJ58183.1"/>
    </source>
</evidence>
<protein>
    <submittedName>
        <fullName evidence="4">Uncharacterized protein</fullName>
    </submittedName>
</protein>
<proteinExistence type="predicted"/>
<dbReference type="Proteomes" id="UP000237631">
    <property type="component" value="Unassembled WGS sequence"/>
</dbReference>
<evidence type="ECO:0000256" key="1">
    <source>
        <dbReference type="SAM" id="SignalP"/>
    </source>
</evidence>
<accession>A0A2S6CEQ2</accession>
<dbReference type="STRING" id="357750.A0A2S6CEQ2"/>
<dbReference type="PANTHER" id="PTHR46310">
    <property type="entry name" value="AMIDASE 1"/>
    <property type="match status" value="1"/>
</dbReference>
<dbReference type="Pfam" id="PF01425">
    <property type="entry name" value="Amidase"/>
    <property type="match status" value="1"/>
</dbReference>
<gene>
    <name evidence="4" type="ORF">CBER1_02553</name>
</gene>
<dbReference type="InterPro" id="IPR036928">
    <property type="entry name" value="AS_sf"/>
</dbReference>
<dbReference type="PANTHER" id="PTHR46310:SF7">
    <property type="entry name" value="AMIDASE 1"/>
    <property type="match status" value="1"/>
</dbReference>